<sequence length="134" mass="14758">MKPMPVVPQRHEMFVRVGRALLAGGLIGLDRSESGKAAGLRTTILVCLAACLSMLPINALLPQAGKPQDAFPALDPMRLPLGLLTGMGFIGAREPRDRADLRRVGRRGTAWVRRRGGMPRRARRPSSDLYRYSR</sequence>
<dbReference type="Pfam" id="PF02308">
    <property type="entry name" value="MgtC"/>
    <property type="match status" value="1"/>
</dbReference>
<dbReference type="PANTHER" id="PTHR33778:SF1">
    <property type="entry name" value="MAGNESIUM TRANSPORTER YHID-RELATED"/>
    <property type="match status" value="1"/>
</dbReference>
<dbReference type="GO" id="GO:0005886">
    <property type="term" value="C:plasma membrane"/>
    <property type="evidence" value="ECO:0007669"/>
    <property type="project" value="UniProtKB-SubCell"/>
</dbReference>
<feature type="compositionally biased region" description="Basic residues" evidence="8">
    <location>
        <begin position="113"/>
        <end position="124"/>
    </location>
</feature>
<evidence type="ECO:0000259" key="9">
    <source>
        <dbReference type="Pfam" id="PF02308"/>
    </source>
</evidence>
<evidence type="ECO:0000256" key="1">
    <source>
        <dbReference type="ARBA" id="ARBA00004651"/>
    </source>
</evidence>
<evidence type="ECO:0000256" key="7">
    <source>
        <dbReference type="RuleBase" id="RU365041"/>
    </source>
</evidence>
<comment type="subcellular location">
    <subcellularLocation>
        <location evidence="7">Cell inner membrane</location>
        <topology evidence="7">Multi-pass membrane protein</topology>
    </subcellularLocation>
    <subcellularLocation>
        <location evidence="1">Cell membrane</location>
        <topology evidence="1">Multi-pass membrane protein</topology>
    </subcellularLocation>
</comment>
<feature type="region of interest" description="Disordered" evidence="8">
    <location>
        <begin position="113"/>
        <end position="134"/>
    </location>
</feature>
<reference evidence="10 13" key="2">
    <citation type="submission" date="2021-02" db="EMBL/GenBank/DDBJ databases">
        <title>Draft genome of the type strains Burkholderia anthina DSM16086.</title>
        <authorList>
            <person name="Hertel R."/>
            <person name="Meissner J."/>
            <person name="Poehlein A."/>
            <person name="Daniel R."/>
            <person name="Commichau F.M."/>
        </authorList>
    </citation>
    <scope>NUCLEOTIDE SEQUENCE [LARGE SCALE GENOMIC DNA]</scope>
    <source>
        <strain evidence="10 13">DSM 16086</strain>
    </source>
</reference>
<evidence type="ECO:0000256" key="2">
    <source>
        <dbReference type="ARBA" id="ARBA00009298"/>
    </source>
</evidence>
<evidence type="ECO:0000313" key="10">
    <source>
        <dbReference type="EMBL" id="MBM2769328.1"/>
    </source>
</evidence>
<accession>A0A6P2GCX1</accession>
<evidence type="ECO:0000313" key="11">
    <source>
        <dbReference type="EMBL" id="VVU51106.1"/>
    </source>
</evidence>
<keyword evidence="5" id="KW-1133">Transmembrane helix</keyword>
<evidence type="ECO:0000256" key="6">
    <source>
        <dbReference type="ARBA" id="ARBA00023136"/>
    </source>
</evidence>
<dbReference type="Proteomes" id="UP000494201">
    <property type="component" value="Unassembled WGS sequence"/>
</dbReference>
<keyword evidence="3" id="KW-1003">Cell membrane</keyword>
<evidence type="ECO:0000256" key="8">
    <source>
        <dbReference type="SAM" id="MobiDB-lite"/>
    </source>
</evidence>
<keyword evidence="13" id="KW-1185">Reference proteome</keyword>
<keyword evidence="4" id="KW-0812">Transmembrane</keyword>
<protein>
    <recommendedName>
        <fullName evidence="7">Protein MgtC</fullName>
    </recommendedName>
</protein>
<evidence type="ECO:0000313" key="12">
    <source>
        <dbReference type="Proteomes" id="UP000494201"/>
    </source>
</evidence>
<dbReference type="EMBL" id="JAFCIQ010000018">
    <property type="protein sequence ID" value="MBM2769328.1"/>
    <property type="molecule type" value="Genomic_DNA"/>
</dbReference>
<evidence type="ECO:0000256" key="4">
    <source>
        <dbReference type="ARBA" id="ARBA00022692"/>
    </source>
</evidence>
<dbReference type="PRINTS" id="PR01837">
    <property type="entry name" value="MGTCSAPBPROT"/>
</dbReference>
<proteinExistence type="inferred from homology"/>
<organism evidence="11 12">
    <name type="scientific">Burkholderia anthina</name>
    <dbReference type="NCBI Taxonomy" id="179879"/>
    <lineage>
        <taxon>Bacteria</taxon>
        <taxon>Pseudomonadati</taxon>
        <taxon>Pseudomonadota</taxon>
        <taxon>Betaproteobacteria</taxon>
        <taxon>Burkholderiales</taxon>
        <taxon>Burkholderiaceae</taxon>
        <taxon>Burkholderia</taxon>
        <taxon>Burkholderia cepacia complex</taxon>
    </lineage>
</organism>
<keyword evidence="6" id="KW-0472">Membrane</keyword>
<evidence type="ECO:0000313" key="13">
    <source>
        <dbReference type="Proteomes" id="UP000755577"/>
    </source>
</evidence>
<feature type="domain" description="MgtC/SapB/SrpB/YhiD N-terminal" evidence="9">
    <location>
        <begin position="20"/>
        <end position="92"/>
    </location>
</feature>
<dbReference type="InterPro" id="IPR003416">
    <property type="entry name" value="MgtC/SapB/SrpB/YhiD_fam"/>
</dbReference>
<dbReference type="InterPro" id="IPR049177">
    <property type="entry name" value="MgtC_SapB_SrpB_YhiD_N"/>
</dbReference>
<evidence type="ECO:0000256" key="3">
    <source>
        <dbReference type="ARBA" id="ARBA00022475"/>
    </source>
</evidence>
<dbReference type="Proteomes" id="UP000755577">
    <property type="component" value="Unassembled WGS sequence"/>
</dbReference>
<dbReference type="AlphaFoldDB" id="A0A6P2GCX1"/>
<dbReference type="EMBL" id="CABVLY010000014">
    <property type="protein sequence ID" value="VVU51106.1"/>
    <property type="molecule type" value="Genomic_DNA"/>
</dbReference>
<keyword evidence="7" id="KW-0997">Cell inner membrane</keyword>
<evidence type="ECO:0000256" key="5">
    <source>
        <dbReference type="ARBA" id="ARBA00022989"/>
    </source>
</evidence>
<gene>
    <name evidence="11" type="ORF">BAN20980_03826</name>
    <name evidence="10" type="ORF">JQK92_23195</name>
</gene>
<name>A0A6P2GCX1_9BURK</name>
<dbReference type="PANTHER" id="PTHR33778">
    <property type="entry name" value="PROTEIN MGTC"/>
    <property type="match status" value="1"/>
</dbReference>
<reference evidence="11 12" key="1">
    <citation type="submission" date="2019-09" db="EMBL/GenBank/DDBJ databases">
        <authorList>
            <person name="Depoorter E."/>
        </authorList>
    </citation>
    <scope>NUCLEOTIDE SEQUENCE [LARGE SCALE GENOMIC DNA]</scope>
    <source>
        <strain evidence="11">LMG 20980</strain>
    </source>
</reference>
<comment type="similarity">
    <text evidence="2 7">Belongs to the MgtC/SapB family.</text>
</comment>